<evidence type="ECO:0000313" key="2">
    <source>
        <dbReference type="Proteomes" id="UP001177023"/>
    </source>
</evidence>
<feature type="non-terminal residue" evidence="1">
    <location>
        <position position="94"/>
    </location>
</feature>
<keyword evidence="2" id="KW-1185">Reference proteome</keyword>
<evidence type="ECO:0000313" key="1">
    <source>
        <dbReference type="EMBL" id="CAJ0566945.1"/>
    </source>
</evidence>
<organism evidence="1 2">
    <name type="scientific">Mesorhabditis spiculigera</name>
    <dbReference type="NCBI Taxonomy" id="96644"/>
    <lineage>
        <taxon>Eukaryota</taxon>
        <taxon>Metazoa</taxon>
        <taxon>Ecdysozoa</taxon>
        <taxon>Nematoda</taxon>
        <taxon>Chromadorea</taxon>
        <taxon>Rhabditida</taxon>
        <taxon>Rhabditina</taxon>
        <taxon>Rhabditomorpha</taxon>
        <taxon>Rhabditoidea</taxon>
        <taxon>Rhabditidae</taxon>
        <taxon>Mesorhabditinae</taxon>
        <taxon>Mesorhabditis</taxon>
    </lineage>
</organism>
<comment type="caution">
    <text evidence="1">The sequence shown here is derived from an EMBL/GenBank/DDBJ whole genome shotgun (WGS) entry which is preliminary data.</text>
</comment>
<gene>
    <name evidence="1" type="ORF">MSPICULIGERA_LOCUS5523</name>
</gene>
<proteinExistence type="predicted"/>
<protein>
    <submittedName>
        <fullName evidence="1">Uncharacterized protein</fullName>
    </submittedName>
</protein>
<reference evidence="1" key="1">
    <citation type="submission" date="2023-06" db="EMBL/GenBank/DDBJ databases">
        <authorList>
            <person name="Delattre M."/>
        </authorList>
    </citation>
    <scope>NUCLEOTIDE SEQUENCE</scope>
    <source>
        <strain evidence="1">AF72</strain>
    </source>
</reference>
<name>A0AA36CF22_9BILA</name>
<dbReference type="EMBL" id="CATQJA010001362">
    <property type="protein sequence ID" value="CAJ0566945.1"/>
    <property type="molecule type" value="Genomic_DNA"/>
</dbReference>
<sequence>MNYQRWNLNNSKIRDKGVARRSDAYQILQSYFLPDFRFLANACSSLMPAVVLISPAAEKRATAGLKLSYSNACEKIIPATQLLLAEVHALLYAR</sequence>
<dbReference type="Proteomes" id="UP001177023">
    <property type="component" value="Unassembled WGS sequence"/>
</dbReference>
<dbReference type="AlphaFoldDB" id="A0AA36CF22"/>
<accession>A0AA36CF22</accession>